<feature type="transmembrane region" description="Helical" evidence="13">
    <location>
        <begin position="526"/>
        <end position="545"/>
    </location>
</feature>
<dbReference type="EMBL" id="HACG01029781">
    <property type="protein sequence ID" value="CEK76646.1"/>
    <property type="molecule type" value="Transcribed_RNA"/>
</dbReference>
<comment type="subcellular location">
    <subcellularLocation>
        <location evidence="1">Cell membrane</location>
        <topology evidence="1">Multi-pass membrane protein</topology>
    </subcellularLocation>
</comment>
<evidence type="ECO:0000256" key="6">
    <source>
        <dbReference type="ARBA" id="ARBA00022970"/>
    </source>
</evidence>
<feature type="transmembrane region" description="Helical" evidence="13">
    <location>
        <begin position="318"/>
        <end position="344"/>
    </location>
</feature>
<feature type="transmembrane region" description="Helical" evidence="13">
    <location>
        <begin position="231"/>
        <end position="250"/>
    </location>
</feature>
<sequence length="657" mass="71750">MNLRFLLQRFIRKKILSDSDIEESNLDRCLTTIDLIGLGIGSTLGAGLYVVAGQVAMENAGPSVTISFLVAAIASAMAGLCYAEFAARIPRAGSAYVYSYVTIGELMAFVIGWNLVLEYVIGTASVARGFSAYFDSLIDKKISTYLNNTLPMHVDQLSEYPDFFAFGITLVLTVLLAAGVKESTRFNNIFTVVNLLVVVYVTICGCFKIDFNNWNLQNVPKGAGSGGFMPFGFSGTMAGAATCFYAFVGFDCVATTGEETKNPQRSIPIGIVVSLILIFLSYFCVSAILTLMCPYYLLDKDAALPAVFDRVGWGVARYLITAGAVCGLSTSLLGGMFPLPRILYAMASDGVIFRFMGKISERFKTPLIGTAVSGVFAGFMAMMFNLKELVDMMSIGTLLAYTLVCVSVLILRYEADANLRGSMSVVKMDEATRLATVRDKFTFRLMIHPGTSEPTLFTARLVKISVAVLSLVVCAFSAFLIFADDFLADKEIWAIIIATVLGILILLCIFVIVLQPQSSAALAFKVPFVPYLPALSVFINIYLMLKLSAMTWARFSIWMAIGAVIYFGYGMSHSSEELKTRPRVLESVESFYPGRVNVSKYDTYGGVEHSDSPQSEYDGIDNPGGEFNSNENMKVFTKDMKILKSHTMPGFENQNVG</sequence>
<keyword evidence="8 13" id="KW-0472">Membrane</keyword>
<gene>
    <name evidence="15" type="primary">ORF100916</name>
</gene>
<evidence type="ECO:0000256" key="12">
    <source>
        <dbReference type="ARBA" id="ARBA00034450"/>
    </source>
</evidence>
<dbReference type="GO" id="GO:0015189">
    <property type="term" value="F:L-lysine transmembrane transporter activity"/>
    <property type="evidence" value="ECO:0007669"/>
    <property type="project" value="TreeGrafter"/>
</dbReference>
<feature type="transmembrane region" description="Helical" evidence="13">
    <location>
        <begin position="365"/>
        <end position="386"/>
    </location>
</feature>
<evidence type="ECO:0000256" key="3">
    <source>
        <dbReference type="ARBA" id="ARBA00022448"/>
    </source>
</evidence>
<evidence type="ECO:0000256" key="7">
    <source>
        <dbReference type="ARBA" id="ARBA00022989"/>
    </source>
</evidence>
<name>A0A0B7A9H0_9EUPU</name>
<dbReference type="Pfam" id="PF13906">
    <property type="entry name" value="AA_permease_C"/>
    <property type="match status" value="1"/>
</dbReference>
<dbReference type="GO" id="GO:0000064">
    <property type="term" value="F:L-ornithine transmembrane transporter activity"/>
    <property type="evidence" value="ECO:0007669"/>
    <property type="project" value="TreeGrafter"/>
</dbReference>
<dbReference type="InterPro" id="IPR002293">
    <property type="entry name" value="AA/rel_permease1"/>
</dbReference>
<dbReference type="InterPro" id="IPR029485">
    <property type="entry name" value="CAT_C"/>
</dbReference>
<evidence type="ECO:0000256" key="5">
    <source>
        <dbReference type="ARBA" id="ARBA00022692"/>
    </source>
</evidence>
<dbReference type="NCBIfam" id="TIGR00906">
    <property type="entry name" value="2A0303"/>
    <property type="match status" value="1"/>
</dbReference>
<dbReference type="GO" id="GO:0061459">
    <property type="term" value="F:L-arginine transmembrane transporter activity"/>
    <property type="evidence" value="ECO:0007669"/>
    <property type="project" value="TreeGrafter"/>
</dbReference>
<keyword evidence="9" id="KW-0325">Glycoprotein</keyword>
<comment type="catalytic activity">
    <reaction evidence="11">
        <text>L-arginine(in) = L-arginine(out)</text>
        <dbReference type="Rhea" id="RHEA:32143"/>
        <dbReference type="ChEBI" id="CHEBI:32682"/>
    </reaction>
</comment>
<keyword evidence="6" id="KW-0029">Amino-acid transport</keyword>
<dbReference type="FunFam" id="1.20.1740.10:FF:000024">
    <property type="entry name" value="High affinity cationic amino acid transporter 1"/>
    <property type="match status" value="1"/>
</dbReference>
<dbReference type="GO" id="GO:0005886">
    <property type="term" value="C:plasma membrane"/>
    <property type="evidence" value="ECO:0007669"/>
    <property type="project" value="UniProtKB-SubCell"/>
</dbReference>
<keyword evidence="7 13" id="KW-1133">Transmembrane helix</keyword>
<feature type="transmembrane region" description="Helical" evidence="13">
    <location>
        <begin position="192"/>
        <end position="211"/>
    </location>
</feature>
<evidence type="ECO:0000256" key="10">
    <source>
        <dbReference type="ARBA" id="ARBA00034422"/>
    </source>
</evidence>
<accession>A0A0B7A9H0</accession>
<feature type="transmembrane region" description="Helical" evidence="13">
    <location>
        <begin position="95"/>
        <end position="116"/>
    </location>
</feature>
<keyword evidence="4" id="KW-1003">Cell membrane</keyword>
<evidence type="ECO:0000259" key="14">
    <source>
        <dbReference type="Pfam" id="PF13906"/>
    </source>
</evidence>
<protein>
    <recommendedName>
        <fullName evidence="14">Cationic amino acid transporter C-terminal domain-containing protein</fullName>
    </recommendedName>
</protein>
<evidence type="ECO:0000256" key="13">
    <source>
        <dbReference type="SAM" id="Phobius"/>
    </source>
</evidence>
<dbReference type="PANTHER" id="PTHR43243:SF105">
    <property type="entry name" value="CATIONIC AMINO ACID TRANSPORTER C-TERMINAL DOMAIN-CONTAINING PROTEIN"/>
    <property type="match status" value="1"/>
</dbReference>
<keyword evidence="3" id="KW-0813">Transport</keyword>
<dbReference type="FunFam" id="1.20.1740.10:FF:000010">
    <property type="entry name" value="probable cationic amino acid transporter"/>
    <property type="match status" value="1"/>
</dbReference>
<feature type="domain" description="Cationic amino acid transporter C-terminal" evidence="14">
    <location>
        <begin position="524"/>
        <end position="574"/>
    </location>
</feature>
<dbReference type="AlphaFoldDB" id="A0A0B7A9H0"/>
<evidence type="ECO:0000256" key="1">
    <source>
        <dbReference type="ARBA" id="ARBA00004651"/>
    </source>
</evidence>
<comment type="catalytic activity">
    <reaction evidence="10">
        <text>L-lysine(in) = L-lysine(out)</text>
        <dbReference type="Rhea" id="RHEA:70935"/>
        <dbReference type="ChEBI" id="CHEBI:32551"/>
    </reaction>
</comment>
<feature type="transmembrane region" description="Helical" evidence="13">
    <location>
        <begin position="63"/>
        <end position="83"/>
    </location>
</feature>
<evidence type="ECO:0000256" key="11">
    <source>
        <dbReference type="ARBA" id="ARBA00034423"/>
    </source>
</evidence>
<evidence type="ECO:0000256" key="4">
    <source>
        <dbReference type="ARBA" id="ARBA00022475"/>
    </source>
</evidence>
<feature type="transmembrane region" description="Helical" evidence="13">
    <location>
        <begin position="461"/>
        <end position="480"/>
    </location>
</feature>
<dbReference type="Pfam" id="PF13520">
    <property type="entry name" value="AA_permease_2"/>
    <property type="match status" value="1"/>
</dbReference>
<evidence type="ECO:0000256" key="8">
    <source>
        <dbReference type="ARBA" id="ARBA00023136"/>
    </source>
</evidence>
<evidence type="ECO:0000313" key="15">
    <source>
        <dbReference type="EMBL" id="CEK76646.1"/>
    </source>
</evidence>
<reference evidence="15" key="1">
    <citation type="submission" date="2014-12" db="EMBL/GenBank/DDBJ databases">
        <title>Insight into the proteome of Arion vulgaris.</title>
        <authorList>
            <person name="Aradska J."/>
            <person name="Bulat T."/>
            <person name="Smidak R."/>
            <person name="Sarate P."/>
            <person name="Gangsoo J."/>
            <person name="Sialana F."/>
            <person name="Bilban M."/>
            <person name="Lubec G."/>
        </authorList>
    </citation>
    <scope>NUCLEOTIDE SEQUENCE</scope>
    <source>
        <tissue evidence="15">Skin</tissue>
    </source>
</reference>
<keyword evidence="5 13" id="KW-0812">Transmembrane</keyword>
<feature type="transmembrane region" description="Helical" evidence="13">
    <location>
        <begin position="551"/>
        <end position="569"/>
    </location>
</feature>
<dbReference type="Gene3D" id="1.20.1740.10">
    <property type="entry name" value="Amino acid/polyamine transporter I"/>
    <property type="match status" value="2"/>
</dbReference>
<feature type="transmembrane region" description="Helical" evidence="13">
    <location>
        <begin position="163"/>
        <end position="180"/>
    </location>
</feature>
<feature type="non-terminal residue" evidence="15">
    <location>
        <position position="657"/>
    </location>
</feature>
<comment type="catalytic activity">
    <reaction evidence="12">
        <text>L-ornithine(in) = L-ornithine(out)</text>
        <dbReference type="Rhea" id="RHEA:71199"/>
        <dbReference type="ChEBI" id="CHEBI:46911"/>
    </reaction>
</comment>
<dbReference type="PANTHER" id="PTHR43243">
    <property type="entry name" value="INNER MEMBRANE TRANSPORTER YGJI-RELATED"/>
    <property type="match status" value="1"/>
</dbReference>
<dbReference type="InterPro" id="IPR004755">
    <property type="entry name" value="Cat_AA_permease"/>
</dbReference>
<feature type="transmembrane region" description="Helical" evidence="13">
    <location>
        <begin position="392"/>
        <end position="413"/>
    </location>
</feature>
<feature type="transmembrane region" description="Helical" evidence="13">
    <location>
        <begin position="271"/>
        <end position="298"/>
    </location>
</feature>
<feature type="transmembrane region" description="Helical" evidence="13">
    <location>
        <begin position="35"/>
        <end position="57"/>
    </location>
</feature>
<comment type="similarity">
    <text evidence="2">Belongs to the amino acid-polyamine-organocation (APC) superfamily. Cationic amino acid transporter (CAT) (TC 2.A.3.3) family.</text>
</comment>
<organism evidence="15">
    <name type="scientific">Arion vulgaris</name>
    <dbReference type="NCBI Taxonomy" id="1028688"/>
    <lineage>
        <taxon>Eukaryota</taxon>
        <taxon>Metazoa</taxon>
        <taxon>Spiralia</taxon>
        <taxon>Lophotrochozoa</taxon>
        <taxon>Mollusca</taxon>
        <taxon>Gastropoda</taxon>
        <taxon>Heterobranchia</taxon>
        <taxon>Euthyneura</taxon>
        <taxon>Panpulmonata</taxon>
        <taxon>Eupulmonata</taxon>
        <taxon>Stylommatophora</taxon>
        <taxon>Helicina</taxon>
        <taxon>Arionoidea</taxon>
        <taxon>Arionidae</taxon>
        <taxon>Arion</taxon>
    </lineage>
</organism>
<evidence type="ECO:0000256" key="9">
    <source>
        <dbReference type="ARBA" id="ARBA00023180"/>
    </source>
</evidence>
<dbReference type="GO" id="GO:0097638">
    <property type="term" value="P:L-arginine import across plasma membrane"/>
    <property type="evidence" value="ECO:0007669"/>
    <property type="project" value="TreeGrafter"/>
</dbReference>
<feature type="transmembrane region" description="Helical" evidence="13">
    <location>
        <begin position="492"/>
        <end position="514"/>
    </location>
</feature>
<evidence type="ECO:0000256" key="2">
    <source>
        <dbReference type="ARBA" id="ARBA00008572"/>
    </source>
</evidence>
<proteinExistence type="inferred from homology"/>